<dbReference type="RefSeq" id="WP_153414084.1">
    <property type="nucleotide sequence ID" value="NZ_WEGK01000013.1"/>
</dbReference>
<keyword evidence="2" id="KW-1185">Reference proteome</keyword>
<dbReference type="EMBL" id="WEGK01000013">
    <property type="protein sequence ID" value="MQY22492.1"/>
    <property type="molecule type" value="Genomic_DNA"/>
</dbReference>
<sequence length="119" mass="12962">MPTDETDQQLDRFEDRLEQIARLKAERTQLTGTGTAERRRVTVTVNADGIAIDIKFSTDITDLDYDEIATAITEASRKAVTDVADKTTALFAPIAVDPSKRAGVGEALQGIAELGQQLR</sequence>
<reference evidence="1 2" key="1">
    <citation type="submission" date="2019-10" db="EMBL/GenBank/DDBJ databases">
        <title>Nocardia macrotermitis sp. nov. and Nocardia aurantia sp. nov., isolated from the gut of fungus growing-termite Macrotermes natalensis.</title>
        <authorList>
            <person name="Benndorf R."/>
            <person name="Schwitalla J."/>
            <person name="Martin K."/>
            <person name="De Beer W."/>
            <person name="Kaster A.-K."/>
            <person name="Vollmers J."/>
            <person name="Poulsen M."/>
            <person name="Beemelmanns C."/>
        </authorList>
    </citation>
    <scope>NUCLEOTIDE SEQUENCE [LARGE SCALE GENOMIC DNA]</scope>
    <source>
        <strain evidence="1 2">RB20</strain>
    </source>
</reference>
<dbReference type="SUPFAM" id="SSF82607">
    <property type="entry name" value="YbaB-like"/>
    <property type="match status" value="1"/>
</dbReference>
<comment type="caution">
    <text evidence="1">The sequence shown here is derived from an EMBL/GenBank/DDBJ whole genome shotgun (WGS) entry which is preliminary data.</text>
</comment>
<accession>A0A7K0DB08</accession>
<proteinExistence type="predicted"/>
<dbReference type="Pfam" id="PF02575">
    <property type="entry name" value="YbaB_DNA_bd"/>
    <property type="match status" value="1"/>
</dbReference>
<dbReference type="InterPro" id="IPR036894">
    <property type="entry name" value="YbaB-like_sf"/>
</dbReference>
<dbReference type="Gene3D" id="3.30.1310.10">
    <property type="entry name" value="Nucleoid-associated protein YbaB-like domain"/>
    <property type="match status" value="1"/>
</dbReference>
<organism evidence="1 2">
    <name type="scientific">Nocardia macrotermitis</name>
    <dbReference type="NCBI Taxonomy" id="2585198"/>
    <lineage>
        <taxon>Bacteria</taxon>
        <taxon>Bacillati</taxon>
        <taxon>Actinomycetota</taxon>
        <taxon>Actinomycetes</taxon>
        <taxon>Mycobacteriales</taxon>
        <taxon>Nocardiaceae</taxon>
        <taxon>Nocardia</taxon>
    </lineage>
</organism>
<name>A0A7K0DB08_9NOCA</name>
<evidence type="ECO:0000313" key="1">
    <source>
        <dbReference type="EMBL" id="MQY22492.1"/>
    </source>
</evidence>
<evidence type="ECO:0008006" key="3">
    <source>
        <dbReference type="Google" id="ProtNLM"/>
    </source>
</evidence>
<dbReference type="OrthoDB" id="4568599at2"/>
<dbReference type="InterPro" id="IPR004401">
    <property type="entry name" value="YbaB/EbfC"/>
</dbReference>
<protein>
    <recommendedName>
        <fullName evidence="3">YbaB/EbfC DNA-binding family protein</fullName>
    </recommendedName>
</protein>
<dbReference type="AlphaFoldDB" id="A0A7K0DB08"/>
<evidence type="ECO:0000313" key="2">
    <source>
        <dbReference type="Proteomes" id="UP000438448"/>
    </source>
</evidence>
<gene>
    <name evidence="1" type="ORF">NRB20_56100</name>
</gene>
<dbReference type="Proteomes" id="UP000438448">
    <property type="component" value="Unassembled WGS sequence"/>
</dbReference>
<dbReference type="GO" id="GO:0003677">
    <property type="term" value="F:DNA binding"/>
    <property type="evidence" value="ECO:0007669"/>
    <property type="project" value="InterPro"/>
</dbReference>